<reference evidence="11 12" key="1">
    <citation type="submission" date="2018-04" db="EMBL/GenBank/DDBJ databases">
        <title>Bordetella sp. HZ20 isolated from seawater.</title>
        <authorList>
            <person name="Sun C."/>
        </authorList>
    </citation>
    <scope>NUCLEOTIDE SEQUENCE [LARGE SCALE GENOMIC DNA]</scope>
    <source>
        <strain evidence="11 12">HZ20</strain>
    </source>
</reference>
<comment type="subcellular location">
    <subcellularLocation>
        <location evidence="1 9">Cell inner membrane</location>
        <topology evidence="1 9">Multi-pass membrane protein</topology>
    </subcellularLocation>
</comment>
<evidence type="ECO:0000256" key="6">
    <source>
        <dbReference type="ARBA" id="ARBA00022989"/>
    </source>
</evidence>
<comment type="function">
    <text evidence="9">Part of the tripartite ATP-independent periplasmic (TRAP) transport system.</text>
</comment>
<dbReference type="GO" id="GO:0022857">
    <property type="term" value="F:transmembrane transporter activity"/>
    <property type="evidence" value="ECO:0007669"/>
    <property type="project" value="UniProtKB-UniRule"/>
</dbReference>
<dbReference type="PANTHER" id="PTHR35011">
    <property type="entry name" value="2,3-DIKETO-L-GULONATE TRAP TRANSPORTER SMALL PERMEASE PROTEIN YIAM"/>
    <property type="match status" value="1"/>
</dbReference>
<evidence type="ECO:0000256" key="5">
    <source>
        <dbReference type="ARBA" id="ARBA00022692"/>
    </source>
</evidence>
<keyword evidence="6 9" id="KW-1133">Transmembrane helix</keyword>
<dbReference type="OrthoDB" id="8559033at2"/>
<gene>
    <name evidence="11" type="ORF">DBV39_18760</name>
</gene>
<keyword evidence="4 9" id="KW-0997">Cell inner membrane</keyword>
<evidence type="ECO:0000259" key="10">
    <source>
        <dbReference type="Pfam" id="PF04290"/>
    </source>
</evidence>
<keyword evidence="3" id="KW-1003">Cell membrane</keyword>
<organism evidence="11 12">
    <name type="scientific">Orrella marina</name>
    <dbReference type="NCBI Taxonomy" id="2163011"/>
    <lineage>
        <taxon>Bacteria</taxon>
        <taxon>Pseudomonadati</taxon>
        <taxon>Pseudomonadota</taxon>
        <taxon>Betaproteobacteria</taxon>
        <taxon>Burkholderiales</taxon>
        <taxon>Alcaligenaceae</taxon>
        <taxon>Orrella</taxon>
    </lineage>
</organism>
<dbReference type="Proteomes" id="UP000244571">
    <property type="component" value="Chromosome"/>
</dbReference>
<evidence type="ECO:0000313" key="11">
    <source>
        <dbReference type="EMBL" id="AWB35443.1"/>
    </source>
</evidence>
<evidence type="ECO:0000256" key="4">
    <source>
        <dbReference type="ARBA" id="ARBA00022519"/>
    </source>
</evidence>
<comment type="subunit">
    <text evidence="9">The complex comprises the extracytoplasmic solute receptor protein and the two transmembrane proteins.</text>
</comment>
<evidence type="ECO:0000256" key="7">
    <source>
        <dbReference type="ARBA" id="ARBA00023136"/>
    </source>
</evidence>
<keyword evidence="12" id="KW-1185">Reference proteome</keyword>
<evidence type="ECO:0000256" key="8">
    <source>
        <dbReference type="ARBA" id="ARBA00038436"/>
    </source>
</evidence>
<dbReference type="EMBL" id="CP028901">
    <property type="protein sequence ID" value="AWB35443.1"/>
    <property type="molecule type" value="Genomic_DNA"/>
</dbReference>
<dbReference type="RefSeq" id="WP_108622899.1">
    <property type="nucleotide sequence ID" value="NZ_CP028901.1"/>
</dbReference>
<sequence>MQTHHVTQSSDGPPALVGADRWLSKLEDFFALLASLCIFALMILGIWQVLGRQLFNAPISGYIDLVELSMATFAFMAVAYCQRLGGHVRMDLFVRMAKGRLRWVMELITTVLPLLLIAVLIYYSWEHFVRAYDSGDSTIDMEYPVWPSKLLVPLSFSLLFLRLLIETFGYWRLILHPDATPVAVPQILTEEEIARKEIEDSKGGA</sequence>
<dbReference type="InterPro" id="IPR007387">
    <property type="entry name" value="TRAP_DctQ"/>
</dbReference>
<dbReference type="KEGG" id="boz:DBV39_18760"/>
<evidence type="ECO:0000256" key="3">
    <source>
        <dbReference type="ARBA" id="ARBA00022475"/>
    </source>
</evidence>
<dbReference type="InterPro" id="IPR055348">
    <property type="entry name" value="DctQ"/>
</dbReference>
<feature type="transmembrane region" description="Helical" evidence="9">
    <location>
        <begin position="145"/>
        <end position="165"/>
    </location>
</feature>
<accession>A0A2R4XNQ6</accession>
<feature type="domain" description="Tripartite ATP-independent periplasmic transporters DctQ component" evidence="10">
    <location>
        <begin position="41"/>
        <end position="170"/>
    </location>
</feature>
<evidence type="ECO:0000256" key="2">
    <source>
        <dbReference type="ARBA" id="ARBA00022448"/>
    </source>
</evidence>
<feature type="transmembrane region" description="Helical" evidence="9">
    <location>
        <begin position="29"/>
        <end position="50"/>
    </location>
</feature>
<evidence type="ECO:0000313" key="12">
    <source>
        <dbReference type="Proteomes" id="UP000244571"/>
    </source>
</evidence>
<dbReference type="AlphaFoldDB" id="A0A2R4XNQ6"/>
<feature type="transmembrane region" description="Helical" evidence="9">
    <location>
        <begin position="103"/>
        <end position="125"/>
    </location>
</feature>
<keyword evidence="7 9" id="KW-0472">Membrane</keyword>
<proteinExistence type="inferred from homology"/>
<feature type="transmembrane region" description="Helical" evidence="9">
    <location>
        <begin position="62"/>
        <end position="82"/>
    </location>
</feature>
<keyword evidence="5 9" id="KW-0812">Transmembrane</keyword>
<protein>
    <recommendedName>
        <fullName evidence="9">TRAP transporter small permease protein</fullName>
    </recommendedName>
</protein>
<evidence type="ECO:0000256" key="9">
    <source>
        <dbReference type="RuleBase" id="RU369079"/>
    </source>
</evidence>
<dbReference type="Pfam" id="PF04290">
    <property type="entry name" value="DctQ"/>
    <property type="match status" value="1"/>
</dbReference>
<dbReference type="GO" id="GO:0005886">
    <property type="term" value="C:plasma membrane"/>
    <property type="evidence" value="ECO:0007669"/>
    <property type="project" value="UniProtKB-SubCell"/>
</dbReference>
<comment type="similarity">
    <text evidence="8 9">Belongs to the TRAP transporter small permease family.</text>
</comment>
<keyword evidence="2 9" id="KW-0813">Transport</keyword>
<evidence type="ECO:0000256" key="1">
    <source>
        <dbReference type="ARBA" id="ARBA00004429"/>
    </source>
</evidence>
<name>A0A2R4XNQ6_9BURK</name>